<reference evidence="6 7" key="1">
    <citation type="journal article" date="2017" name="Nat. Ecol. Evol.">
        <title>Scallop genome provides insights into evolution of bilaterian karyotype and development.</title>
        <authorList>
            <person name="Wang S."/>
            <person name="Zhang J."/>
            <person name="Jiao W."/>
            <person name="Li J."/>
            <person name="Xun X."/>
            <person name="Sun Y."/>
            <person name="Guo X."/>
            <person name="Huan P."/>
            <person name="Dong B."/>
            <person name="Zhang L."/>
            <person name="Hu X."/>
            <person name="Sun X."/>
            <person name="Wang J."/>
            <person name="Zhao C."/>
            <person name="Wang Y."/>
            <person name="Wang D."/>
            <person name="Huang X."/>
            <person name="Wang R."/>
            <person name="Lv J."/>
            <person name="Li Y."/>
            <person name="Zhang Z."/>
            <person name="Liu B."/>
            <person name="Lu W."/>
            <person name="Hui Y."/>
            <person name="Liang J."/>
            <person name="Zhou Z."/>
            <person name="Hou R."/>
            <person name="Li X."/>
            <person name="Liu Y."/>
            <person name="Li H."/>
            <person name="Ning X."/>
            <person name="Lin Y."/>
            <person name="Zhao L."/>
            <person name="Xing Q."/>
            <person name="Dou J."/>
            <person name="Li Y."/>
            <person name="Mao J."/>
            <person name="Guo H."/>
            <person name="Dou H."/>
            <person name="Li T."/>
            <person name="Mu C."/>
            <person name="Jiang W."/>
            <person name="Fu Q."/>
            <person name="Fu X."/>
            <person name="Miao Y."/>
            <person name="Liu J."/>
            <person name="Yu Q."/>
            <person name="Li R."/>
            <person name="Liao H."/>
            <person name="Li X."/>
            <person name="Kong Y."/>
            <person name="Jiang Z."/>
            <person name="Chourrout D."/>
            <person name="Li R."/>
            <person name="Bao Z."/>
        </authorList>
    </citation>
    <scope>NUCLEOTIDE SEQUENCE [LARGE SCALE GENOMIC DNA]</scope>
    <source>
        <strain evidence="6 7">PY_sf001</strain>
    </source>
</reference>
<proteinExistence type="inferred from homology"/>
<evidence type="ECO:0000256" key="1">
    <source>
        <dbReference type="ARBA" id="ARBA00008535"/>
    </source>
</evidence>
<sequence length="324" mass="36847">MAGKRVTSSGSATSKSELRVLLVGETGCGKSVAGNALLGADLFTAGAEAKAHPKDKCFRGESEKIKGWDKVVVVDTPGKFFYISDKDEKTKKGEITKVAGMLAPGPHVIILVLTKANKDNAVRRNEEKIMQFYESMFGENIRNHFVFLFSGIDNDADTKATLPKGSYLNERLKDTIKGKHKNYLAFNVAAASKAQNSEKLLRVINNVVEGNNWNYHTAKVFKDVQVKNEGREQEIKKDQDVRYRQDTEKLKKWHTQKIQDLERKYATLLKDMETDHKKKTHPENLKTQVRDEYQNETGIWDTVADVSSYLWQTFSPYVKKYFKK</sequence>
<keyword evidence="4" id="KW-0175">Coiled coil</keyword>
<organism evidence="6 7">
    <name type="scientific">Mizuhopecten yessoensis</name>
    <name type="common">Japanese scallop</name>
    <name type="synonym">Patinopecten yessoensis</name>
    <dbReference type="NCBI Taxonomy" id="6573"/>
    <lineage>
        <taxon>Eukaryota</taxon>
        <taxon>Metazoa</taxon>
        <taxon>Spiralia</taxon>
        <taxon>Lophotrochozoa</taxon>
        <taxon>Mollusca</taxon>
        <taxon>Bivalvia</taxon>
        <taxon>Autobranchia</taxon>
        <taxon>Pteriomorphia</taxon>
        <taxon>Pectinida</taxon>
        <taxon>Pectinoidea</taxon>
        <taxon>Pectinidae</taxon>
        <taxon>Mizuhopecten</taxon>
    </lineage>
</organism>
<evidence type="ECO:0000313" key="7">
    <source>
        <dbReference type="Proteomes" id="UP000242188"/>
    </source>
</evidence>
<dbReference type="EMBL" id="NEDP02002601">
    <property type="protein sequence ID" value="OWF50443.1"/>
    <property type="molecule type" value="Genomic_DNA"/>
</dbReference>
<dbReference type="PANTHER" id="PTHR10903:SF184">
    <property type="entry name" value="GTP-BINDING PROTEIN A"/>
    <property type="match status" value="1"/>
</dbReference>
<evidence type="ECO:0000259" key="5">
    <source>
        <dbReference type="PROSITE" id="PS51720"/>
    </source>
</evidence>
<evidence type="ECO:0000256" key="2">
    <source>
        <dbReference type="ARBA" id="ARBA00022741"/>
    </source>
</evidence>
<dbReference type="STRING" id="6573.A0A210QNX7"/>
<keyword evidence="2" id="KW-0547">Nucleotide-binding</keyword>
<evidence type="ECO:0000256" key="4">
    <source>
        <dbReference type="SAM" id="Coils"/>
    </source>
</evidence>
<protein>
    <submittedName>
        <fullName evidence="6">GTPase IMAP family member 4</fullName>
    </submittedName>
</protein>
<accession>A0A210QNX7</accession>
<name>A0A210QNX7_MIZYE</name>
<keyword evidence="3" id="KW-0342">GTP-binding</keyword>
<dbReference type="Proteomes" id="UP000242188">
    <property type="component" value="Unassembled WGS sequence"/>
</dbReference>
<feature type="coiled-coil region" evidence="4">
    <location>
        <begin position="244"/>
        <end position="278"/>
    </location>
</feature>
<dbReference type="Pfam" id="PF04548">
    <property type="entry name" value="AIG1"/>
    <property type="match status" value="1"/>
</dbReference>
<dbReference type="SUPFAM" id="SSF52540">
    <property type="entry name" value="P-loop containing nucleoside triphosphate hydrolases"/>
    <property type="match status" value="1"/>
</dbReference>
<gene>
    <name evidence="6" type="ORF">KP79_PYT00868</name>
</gene>
<dbReference type="AlphaFoldDB" id="A0A210QNX7"/>
<comment type="similarity">
    <text evidence="1">Belongs to the TRAFAC class TrmE-Era-EngA-EngB-Septin-like GTPase superfamily. AIG1/Toc34/Toc159-like paraseptin GTPase family. IAN subfamily.</text>
</comment>
<dbReference type="PROSITE" id="PS51720">
    <property type="entry name" value="G_AIG1"/>
    <property type="match status" value="1"/>
</dbReference>
<evidence type="ECO:0000256" key="3">
    <source>
        <dbReference type="ARBA" id="ARBA00023134"/>
    </source>
</evidence>
<comment type="caution">
    <text evidence="6">The sequence shown here is derived from an EMBL/GenBank/DDBJ whole genome shotgun (WGS) entry which is preliminary data.</text>
</comment>
<dbReference type="OrthoDB" id="8954335at2759"/>
<dbReference type="GO" id="GO:0005525">
    <property type="term" value="F:GTP binding"/>
    <property type="evidence" value="ECO:0007669"/>
    <property type="project" value="UniProtKB-KW"/>
</dbReference>
<dbReference type="InterPro" id="IPR006703">
    <property type="entry name" value="G_AIG1"/>
</dbReference>
<dbReference type="InterPro" id="IPR027417">
    <property type="entry name" value="P-loop_NTPase"/>
</dbReference>
<dbReference type="PANTHER" id="PTHR10903">
    <property type="entry name" value="GTPASE, IMAP FAMILY MEMBER-RELATED"/>
    <property type="match status" value="1"/>
</dbReference>
<dbReference type="InterPro" id="IPR045058">
    <property type="entry name" value="GIMA/IAN/Toc"/>
</dbReference>
<keyword evidence="7" id="KW-1185">Reference proteome</keyword>
<dbReference type="Gene3D" id="3.40.50.300">
    <property type="entry name" value="P-loop containing nucleotide triphosphate hydrolases"/>
    <property type="match status" value="1"/>
</dbReference>
<evidence type="ECO:0000313" key="6">
    <source>
        <dbReference type="EMBL" id="OWF50443.1"/>
    </source>
</evidence>
<feature type="domain" description="AIG1-type G" evidence="5">
    <location>
        <begin position="15"/>
        <end position="225"/>
    </location>
</feature>